<protein>
    <submittedName>
        <fullName evidence="3">Uncharacterized protein</fullName>
    </submittedName>
</protein>
<keyword evidence="2" id="KW-0732">Signal</keyword>
<reference evidence="3 4" key="1">
    <citation type="journal article" date="2019" name="Int. J. Syst. Evol. Microbiol.">
        <title>The Global Catalogue of Microorganisms (GCM) 10K type strain sequencing project: providing services to taxonomists for standard genome sequencing and annotation.</title>
        <authorList>
            <consortium name="The Broad Institute Genomics Platform"/>
            <consortium name="The Broad Institute Genome Sequencing Center for Infectious Disease"/>
            <person name="Wu L."/>
            <person name="Ma J."/>
        </authorList>
    </citation>
    <scope>NUCLEOTIDE SEQUENCE [LARGE SCALE GENOMIC DNA]</scope>
    <source>
        <strain evidence="3 4">JCM 13002</strain>
    </source>
</reference>
<keyword evidence="4" id="KW-1185">Reference proteome</keyword>
<gene>
    <name evidence="3" type="ORF">GCM10009663_45110</name>
</gene>
<feature type="chain" id="PRO_5047436323" evidence="2">
    <location>
        <begin position="19"/>
        <end position="96"/>
    </location>
</feature>
<feature type="region of interest" description="Disordered" evidence="1">
    <location>
        <begin position="1"/>
        <end position="27"/>
    </location>
</feature>
<feature type="signal peptide" evidence="2">
    <location>
        <begin position="1"/>
        <end position="18"/>
    </location>
</feature>
<evidence type="ECO:0000256" key="2">
    <source>
        <dbReference type="SAM" id="SignalP"/>
    </source>
</evidence>
<sequence length="96" mass="9778">MASAAAAGWTAVASGSTAATPSAAAAADVRRRRMMGEGTYGVLSGGGGTLTCIGGSREWERSHLLGIDDTSMEQSELGRRVVGAAGILNPRFRARP</sequence>
<accession>A0ABN1TQ47</accession>
<dbReference type="EMBL" id="BAAALD010000045">
    <property type="protein sequence ID" value="GAA1097066.1"/>
    <property type="molecule type" value="Genomic_DNA"/>
</dbReference>
<evidence type="ECO:0000313" key="4">
    <source>
        <dbReference type="Proteomes" id="UP001499987"/>
    </source>
</evidence>
<comment type="caution">
    <text evidence="3">The sequence shown here is derived from an EMBL/GenBank/DDBJ whole genome shotgun (WGS) entry which is preliminary data.</text>
</comment>
<name>A0ABN1TQ47_9ACTN</name>
<organism evidence="3 4">
    <name type="scientific">Kitasatospora arboriphila</name>
    <dbReference type="NCBI Taxonomy" id="258052"/>
    <lineage>
        <taxon>Bacteria</taxon>
        <taxon>Bacillati</taxon>
        <taxon>Actinomycetota</taxon>
        <taxon>Actinomycetes</taxon>
        <taxon>Kitasatosporales</taxon>
        <taxon>Streptomycetaceae</taxon>
        <taxon>Kitasatospora</taxon>
    </lineage>
</organism>
<dbReference type="Proteomes" id="UP001499987">
    <property type="component" value="Unassembled WGS sequence"/>
</dbReference>
<evidence type="ECO:0000256" key="1">
    <source>
        <dbReference type="SAM" id="MobiDB-lite"/>
    </source>
</evidence>
<evidence type="ECO:0000313" key="3">
    <source>
        <dbReference type="EMBL" id="GAA1097066.1"/>
    </source>
</evidence>
<proteinExistence type="predicted"/>